<accession>A0A851GFW6</accession>
<organism evidence="3 4">
    <name type="scientific">Oceaniferula marina</name>
    <dbReference type="NCBI Taxonomy" id="2748318"/>
    <lineage>
        <taxon>Bacteria</taxon>
        <taxon>Pseudomonadati</taxon>
        <taxon>Verrucomicrobiota</taxon>
        <taxon>Verrucomicrobiia</taxon>
        <taxon>Verrucomicrobiales</taxon>
        <taxon>Verrucomicrobiaceae</taxon>
        <taxon>Oceaniferula</taxon>
    </lineage>
</organism>
<evidence type="ECO:0000313" key="3">
    <source>
        <dbReference type="EMBL" id="NWK56286.1"/>
    </source>
</evidence>
<feature type="transmembrane region" description="Helical" evidence="2">
    <location>
        <begin position="12"/>
        <end position="36"/>
    </location>
</feature>
<comment type="caution">
    <text evidence="3">The sequence shown here is derived from an EMBL/GenBank/DDBJ whole genome shotgun (WGS) entry which is preliminary data.</text>
</comment>
<keyword evidence="4" id="KW-1185">Reference proteome</keyword>
<evidence type="ECO:0000313" key="4">
    <source>
        <dbReference type="Proteomes" id="UP000557872"/>
    </source>
</evidence>
<sequence>MKSNNPRPQGHRGFALVATISVMILLVMIALAMLGLSSIELRASQHADAENEAKANARMALMIALGELQKEMGPDNRISVESAIFDQDRSTEEIDGMTQSRWLASYNSWGNWLSEKYTVPQADGTNGTSYSIQDTYKAKRSPMFRRWLVSLPEGKETDIDAPVSGAGMTDSNSVIMLGQGTLGTGSRVPNDQITRAYLNKVSHTGSMAWWISPENHKAMAKLADNQRSLSTSEWETAQDGTSETGVAELDGLEGLRTHGKQSSKLISQQTIALADVDEDIAQEHFFDLTTHSQGLISNPRTGGLKKDLSLLFELNNNDLPERYRFINSANREPSIRPMSKELTGKTPKVPGRHFASWTNMRHYYRMYKSASDGVSTTTGGNGNLNWSGDKPFTYMAADVDSATWNGSNNYQRTPILAKLTFIYSLQSVEISSGPPTRYNCYLVYTPIYTFWNPYNVELRISNRGLSTLSMPYKILPLNWYGYRGNVQQGGIQPVWQHLKQDYGSFFNSGGSSDVVFKPGELKLFSYRNSGTSNRKQTEFYPGFDPQAIGGDKLLLFSNIERSQHPGIALTFGNPAGAGGNVWFGNTPGGLNNAFSWRQGSNGNWLITSYQHDWFRPSESNTQIIPQGTSNIAQWQFSDSEPVPVAFNQFTLKSSSEFDYESINWARDWRCKNWMQAPGQYFGSAQFISRDETIANTQRTDNPYVFHFGPMSAADMPKVVPHIGENAFIGSGSAPREKVTAVPLLELPSAPLSSLAAFANMRISPGWTNTNQYPKSSQNYLGAWNSLNNFVAKSLTYQSGVTGPGIGNSFIHPMLPREDVYRFYDNSKSYDVHGWASNTTERDNQVYNDYWDHTFLLNDALWDDYFVSTLSDASRPTSGSDQDLSFTVDHLLDEGSALSYPRYQLHKGNKTSDEIRNELLAKDGYLKAAQYFMVNGMFNVNSTSVKAWFSLFAGIRERQLVYRSATGELSKINIPSDKLIGISRFNTATTDMENDDIDTGVTRADAALAWSGVRFLDDKQLEKLAEECVRQVKLRGPFLNMSEFINRRLSDDDLGTMGALQSAIDYDDKSPQNGSINYMYKQTEEDMVEPSDFNGIEYATPEAAVGSRFTGIPGYVIQSDLLKPISNSLSTRDDTFRIRAYGEARSPNGKVLARAWCEAIVQRIPEYVDTSNAPHIPGRQMNSQGEISDNPTFTNTNKMWGRQFKIVNLRWLNKNEI</sequence>
<evidence type="ECO:0000256" key="1">
    <source>
        <dbReference type="SAM" id="MobiDB-lite"/>
    </source>
</evidence>
<dbReference type="AlphaFoldDB" id="A0A851GFW6"/>
<dbReference type="RefSeq" id="WP_178933072.1">
    <property type="nucleotide sequence ID" value="NZ_JACBAZ010000004.1"/>
</dbReference>
<protein>
    <submittedName>
        <fullName evidence="3">Uncharacterized protein</fullName>
    </submittedName>
</protein>
<name>A0A851GFW6_9BACT</name>
<dbReference type="Proteomes" id="UP000557872">
    <property type="component" value="Unassembled WGS sequence"/>
</dbReference>
<proteinExistence type="predicted"/>
<keyword evidence="2" id="KW-0472">Membrane</keyword>
<gene>
    <name evidence="3" type="ORF">HW115_11745</name>
</gene>
<reference evidence="3 4" key="1">
    <citation type="submission" date="2020-07" db="EMBL/GenBank/DDBJ databases">
        <title>Roseicoccus Jingziensis gen. nov., sp. nov., isolated from coastal seawater.</title>
        <authorList>
            <person name="Feng X."/>
        </authorList>
    </citation>
    <scope>NUCLEOTIDE SEQUENCE [LARGE SCALE GENOMIC DNA]</scope>
    <source>
        <strain evidence="3 4">N1E253</strain>
    </source>
</reference>
<feature type="region of interest" description="Disordered" evidence="1">
    <location>
        <begin position="1170"/>
        <end position="1193"/>
    </location>
</feature>
<keyword evidence="2" id="KW-0812">Transmembrane</keyword>
<feature type="compositionally biased region" description="Polar residues" evidence="1">
    <location>
        <begin position="1179"/>
        <end position="1193"/>
    </location>
</feature>
<evidence type="ECO:0000256" key="2">
    <source>
        <dbReference type="SAM" id="Phobius"/>
    </source>
</evidence>
<dbReference type="EMBL" id="JACBAZ010000004">
    <property type="protein sequence ID" value="NWK56286.1"/>
    <property type="molecule type" value="Genomic_DNA"/>
</dbReference>
<keyword evidence="2" id="KW-1133">Transmembrane helix</keyword>